<evidence type="ECO:0000259" key="7">
    <source>
        <dbReference type="PROSITE" id="PS50109"/>
    </source>
</evidence>
<dbReference type="Gene3D" id="1.10.287.130">
    <property type="match status" value="1"/>
</dbReference>
<evidence type="ECO:0000256" key="3">
    <source>
        <dbReference type="ARBA" id="ARBA00022553"/>
    </source>
</evidence>
<keyword evidence="5" id="KW-0812">Transmembrane</keyword>
<dbReference type="CDD" id="cd00082">
    <property type="entry name" value="HisKA"/>
    <property type="match status" value="1"/>
</dbReference>
<sequence length="730" mass="84029">MRNWLLVFYCLVALLSGAYAQQGWPPVYDIKTDTSMLTLDTTYFQILEDRSGELSFDQVRRNTSFYHGSFFDSHRRSHVYWLRMRVRNTLPDTLNLYLCDFSGSYLDLYWQNAKQQWIHERTGVLIPKSQLTKQNQAERSRLFFQLLPGQQTTLYQRSASAFWDGPILYLSPKLQTKTHRANEVYTAMQVKEGWQNDYFSGITLGILVLAVCYNLLIFFSVNDRVYLYFSVCLFFFILDRNVGQIQSIFFAEQPDLFAFARSFFFIIFFTFFIQSIRKFIQPSDKFRYLNRMISIALLLTVLANVALFFRVSFPLIPIYTTTILLEIQIRITYIFLITLIVKMMNEGSTDARFALLATTPLLIFWLYTLTTNILGYFFKINFRPYVGSSLDYGEGVCFAWLIIVFSAALLNRYSLARKQVVQQAIEKEQLEKEREIEKNRLIANQNELLEKQVEERTSQLKTSLENLKATQNQLIQQEKMASLGELTAGIAHEIQNPLNFVNNFSEVSIELVDELNEERAKDSNRDVELESELLQDLNQNLQKISLHGKRASNIVKGMLEHSRKSTGEREPTDLNALADEYLRLAYHGLRAKDKSFNATLSTDFDKSVDNVSIVAQDVGRVLLNLFTNAFYAVQQRQKIQKEPGYQPTVSITTRCENKQAIIRVSDNGTGMPKSVQKKIFQPFFTTKPTGEGTGLGLSLSYDIITKGHNGTITVESTEGQGTTFTITLPT</sequence>
<dbReference type="SMART" id="SM00388">
    <property type="entry name" value="HisKA"/>
    <property type="match status" value="1"/>
</dbReference>
<dbReference type="SUPFAM" id="SSF47384">
    <property type="entry name" value="Homodimeric domain of signal transducing histidine kinase"/>
    <property type="match status" value="1"/>
</dbReference>
<gene>
    <name evidence="8" type="ORF">IC229_04680</name>
</gene>
<keyword evidence="3" id="KW-0597">Phosphoprotein</keyword>
<evidence type="ECO:0000313" key="8">
    <source>
        <dbReference type="EMBL" id="MBD2699917.1"/>
    </source>
</evidence>
<feature type="coiled-coil region" evidence="4">
    <location>
        <begin position="413"/>
        <end position="480"/>
    </location>
</feature>
<evidence type="ECO:0000313" key="9">
    <source>
        <dbReference type="Proteomes" id="UP000598820"/>
    </source>
</evidence>
<feature type="transmembrane region" description="Helical" evidence="5">
    <location>
        <begin position="315"/>
        <end position="341"/>
    </location>
</feature>
<dbReference type="Pfam" id="PF02518">
    <property type="entry name" value="HATPase_c"/>
    <property type="match status" value="1"/>
</dbReference>
<keyword evidence="6" id="KW-0732">Signal</keyword>
<dbReference type="SMART" id="SM00387">
    <property type="entry name" value="HATPase_c"/>
    <property type="match status" value="1"/>
</dbReference>
<dbReference type="InterPro" id="IPR003661">
    <property type="entry name" value="HisK_dim/P_dom"/>
</dbReference>
<name>A0A926XXQ9_9BACT</name>
<dbReference type="InterPro" id="IPR011623">
    <property type="entry name" value="7TMR_DISM_rcpt_extracell_dom1"/>
</dbReference>
<dbReference type="InterPro" id="IPR004358">
    <property type="entry name" value="Sig_transdc_His_kin-like_C"/>
</dbReference>
<feature type="coiled-coil region" evidence="4">
    <location>
        <begin position="512"/>
        <end position="540"/>
    </location>
</feature>
<dbReference type="SUPFAM" id="SSF55874">
    <property type="entry name" value="ATPase domain of HSP90 chaperone/DNA topoisomerase II/histidine kinase"/>
    <property type="match status" value="1"/>
</dbReference>
<keyword evidence="9" id="KW-1185">Reference proteome</keyword>
<feature type="transmembrane region" description="Helical" evidence="5">
    <location>
        <begin position="226"/>
        <end position="250"/>
    </location>
</feature>
<dbReference type="InterPro" id="IPR036890">
    <property type="entry name" value="HATPase_C_sf"/>
</dbReference>
<dbReference type="InterPro" id="IPR011622">
    <property type="entry name" value="7TMR_DISM_rcpt_extracell_dom2"/>
</dbReference>
<organism evidence="8 9">
    <name type="scientific">Spirosoma profusum</name>
    <dbReference type="NCBI Taxonomy" id="2771354"/>
    <lineage>
        <taxon>Bacteria</taxon>
        <taxon>Pseudomonadati</taxon>
        <taxon>Bacteroidota</taxon>
        <taxon>Cytophagia</taxon>
        <taxon>Cytophagales</taxon>
        <taxon>Cytophagaceae</taxon>
        <taxon>Spirosoma</taxon>
    </lineage>
</organism>
<dbReference type="Gene3D" id="3.30.565.10">
    <property type="entry name" value="Histidine kinase-like ATPase, C-terminal domain"/>
    <property type="match status" value="1"/>
</dbReference>
<feature type="domain" description="Histidine kinase" evidence="7">
    <location>
        <begin position="489"/>
        <end position="730"/>
    </location>
</feature>
<evidence type="ECO:0000256" key="4">
    <source>
        <dbReference type="SAM" id="Coils"/>
    </source>
</evidence>
<dbReference type="Proteomes" id="UP000598820">
    <property type="component" value="Unassembled WGS sequence"/>
</dbReference>
<dbReference type="Pfam" id="PF07695">
    <property type="entry name" value="7TMR-DISM_7TM"/>
    <property type="match status" value="1"/>
</dbReference>
<dbReference type="PRINTS" id="PR00344">
    <property type="entry name" value="BCTRLSENSOR"/>
</dbReference>
<dbReference type="Gene3D" id="2.60.40.2380">
    <property type="match status" value="1"/>
</dbReference>
<keyword evidence="8" id="KW-0808">Transferase</keyword>
<feature type="transmembrane region" description="Helical" evidence="5">
    <location>
        <begin position="288"/>
        <end position="309"/>
    </location>
</feature>
<dbReference type="InterPro" id="IPR036097">
    <property type="entry name" value="HisK_dim/P_sf"/>
</dbReference>
<dbReference type="AlphaFoldDB" id="A0A926XXQ9"/>
<comment type="catalytic activity">
    <reaction evidence="1">
        <text>ATP + protein L-histidine = ADP + protein N-phospho-L-histidine.</text>
        <dbReference type="EC" id="2.7.13.3"/>
    </reaction>
</comment>
<dbReference type="PROSITE" id="PS50109">
    <property type="entry name" value="HIS_KIN"/>
    <property type="match status" value="1"/>
</dbReference>
<dbReference type="PANTHER" id="PTHR43065:SF42">
    <property type="entry name" value="TWO-COMPONENT SENSOR PPRA"/>
    <property type="match status" value="1"/>
</dbReference>
<feature type="transmembrane region" description="Helical" evidence="5">
    <location>
        <begin position="390"/>
        <end position="410"/>
    </location>
</feature>
<accession>A0A926XXQ9</accession>
<dbReference type="Pfam" id="PF07696">
    <property type="entry name" value="7TMR-DISMED2"/>
    <property type="match status" value="1"/>
</dbReference>
<dbReference type="PANTHER" id="PTHR43065">
    <property type="entry name" value="SENSOR HISTIDINE KINASE"/>
    <property type="match status" value="1"/>
</dbReference>
<evidence type="ECO:0000256" key="5">
    <source>
        <dbReference type="SAM" id="Phobius"/>
    </source>
</evidence>
<keyword evidence="8" id="KW-0418">Kinase</keyword>
<evidence type="ECO:0000256" key="6">
    <source>
        <dbReference type="SAM" id="SignalP"/>
    </source>
</evidence>
<feature type="chain" id="PRO_5037139628" description="histidine kinase" evidence="6">
    <location>
        <begin position="21"/>
        <end position="730"/>
    </location>
</feature>
<dbReference type="EMBL" id="JACWZY010000002">
    <property type="protein sequence ID" value="MBD2699917.1"/>
    <property type="molecule type" value="Genomic_DNA"/>
</dbReference>
<feature type="transmembrane region" description="Helical" evidence="5">
    <location>
        <begin position="198"/>
        <end position="219"/>
    </location>
</feature>
<feature type="signal peptide" evidence="6">
    <location>
        <begin position="1"/>
        <end position="20"/>
    </location>
</feature>
<dbReference type="EC" id="2.7.13.3" evidence="2"/>
<feature type="transmembrane region" description="Helical" evidence="5">
    <location>
        <begin position="353"/>
        <end position="378"/>
    </location>
</feature>
<evidence type="ECO:0000256" key="2">
    <source>
        <dbReference type="ARBA" id="ARBA00012438"/>
    </source>
</evidence>
<dbReference type="InterPro" id="IPR005467">
    <property type="entry name" value="His_kinase_dom"/>
</dbReference>
<keyword evidence="5" id="KW-0472">Membrane</keyword>
<keyword evidence="5" id="KW-1133">Transmembrane helix</keyword>
<feature type="transmembrane region" description="Helical" evidence="5">
    <location>
        <begin position="256"/>
        <end position="276"/>
    </location>
</feature>
<evidence type="ECO:0000256" key="1">
    <source>
        <dbReference type="ARBA" id="ARBA00000085"/>
    </source>
</evidence>
<reference evidence="8" key="1">
    <citation type="submission" date="2020-09" db="EMBL/GenBank/DDBJ databases">
        <authorList>
            <person name="Kim M.K."/>
        </authorList>
    </citation>
    <scope>NUCLEOTIDE SEQUENCE</scope>
    <source>
        <strain evidence="8">BT702</strain>
    </source>
</reference>
<dbReference type="GO" id="GO:0000155">
    <property type="term" value="F:phosphorelay sensor kinase activity"/>
    <property type="evidence" value="ECO:0007669"/>
    <property type="project" value="InterPro"/>
</dbReference>
<keyword evidence="4" id="KW-0175">Coiled coil</keyword>
<comment type="caution">
    <text evidence="8">The sequence shown here is derived from an EMBL/GenBank/DDBJ whole genome shotgun (WGS) entry which is preliminary data.</text>
</comment>
<protein>
    <recommendedName>
        <fullName evidence="2">histidine kinase</fullName>
        <ecNumber evidence="2">2.7.13.3</ecNumber>
    </recommendedName>
</protein>
<dbReference type="InterPro" id="IPR003594">
    <property type="entry name" value="HATPase_dom"/>
</dbReference>
<proteinExistence type="predicted"/>